<feature type="transmembrane region" description="Helical" evidence="1">
    <location>
        <begin position="15"/>
        <end position="36"/>
    </location>
</feature>
<name>A0A6N8IRF8_9BURK</name>
<comment type="caution">
    <text evidence="2">The sequence shown here is derived from an EMBL/GenBank/DDBJ whole genome shotgun (WGS) entry which is preliminary data.</text>
</comment>
<evidence type="ECO:0000313" key="2">
    <source>
        <dbReference type="EMBL" id="MVQ29135.1"/>
    </source>
</evidence>
<evidence type="ECO:0000256" key="1">
    <source>
        <dbReference type="SAM" id="Phobius"/>
    </source>
</evidence>
<reference evidence="2 3" key="1">
    <citation type="submission" date="2019-12" db="EMBL/GenBank/DDBJ databases">
        <authorList>
            <person name="Huq M.A."/>
        </authorList>
    </citation>
    <scope>NUCLEOTIDE SEQUENCE [LARGE SCALE GENOMIC DNA]</scope>
    <source>
        <strain evidence="2 3">MAH-25</strain>
    </source>
</reference>
<dbReference type="AlphaFoldDB" id="A0A6N8IRF8"/>
<keyword evidence="3" id="KW-1185">Reference proteome</keyword>
<proteinExistence type="predicted"/>
<dbReference type="EMBL" id="WSEL01000003">
    <property type="protein sequence ID" value="MVQ29135.1"/>
    <property type="molecule type" value="Genomic_DNA"/>
</dbReference>
<organism evidence="2 3">
    <name type="scientific">Ramlibacter pinisoli</name>
    <dbReference type="NCBI Taxonomy" id="2682844"/>
    <lineage>
        <taxon>Bacteria</taxon>
        <taxon>Pseudomonadati</taxon>
        <taxon>Pseudomonadota</taxon>
        <taxon>Betaproteobacteria</taxon>
        <taxon>Burkholderiales</taxon>
        <taxon>Comamonadaceae</taxon>
        <taxon>Ramlibacter</taxon>
    </lineage>
</organism>
<feature type="transmembrane region" description="Helical" evidence="1">
    <location>
        <begin position="42"/>
        <end position="60"/>
    </location>
</feature>
<evidence type="ECO:0000313" key="3">
    <source>
        <dbReference type="Proteomes" id="UP000469385"/>
    </source>
</evidence>
<protein>
    <recommendedName>
        <fullName evidence="4">Toxin CptA</fullName>
    </recommendedName>
</protein>
<keyword evidence="1" id="KW-0812">Transmembrane</keyword>
<evidence type="ECO:0008006" key="4">
    <source>
        <dbReference type="Google" id="ProtNLM"/>
    </source>
</evidence>
<accession>A0A6N8IRF8</accession>
<keyword evidence="1" id="KW-0472">Membrane</keyword>
<dbReference type="Proteomes" id="UP000469385">
    <property type="component" value="Unassembled WGS sequence"/>
</dbReference>
<keyword evidence="1" id="KW-1133">Transmembrane helix</keyword>
<sequence length="151" mass="15822">MHHAPSVSYPVGRSAWAGAILAATWLAGALACAAWLATGAPAWAPLAVAAVLLGTASVAARSWWQQPAGLLAWDGARWTLASGASPAVDAGRLDVALDLQGLLLVRWAATDRARWLWLEKGRLPTRWDALRRAVYSPAEPDPASAAEPPSA</sequence>
<gene>
    <name evidence="2" type="ORF">GON04_06745</name>
</gene>
<dbReference type="RefSeq" id="WP_157397173.1">
    <property type="nucleotide sequence ID" value="NZ_WSEL01000003.1"/>
</dbReference>